<dbReference type="EMBL" id="JAIQCV010000006">
    <property type="protein sequence ID" value="KAH1091501.1"/>
    <property type="molecule type" value="Genomic_DNA"/>
</dbReference>
<accession>A0A9D3VPK0</accession>
<evidence type="ECO:0000313" key="3">
    <source>
        <dbReference type="Proteomes" id="UP000828251"/>
    </source>
</evidence>
<feature type="compositionally biased region" description="Basic and acidic residues" evidence="1">
    <location>
        <begin position="22"/>
        <end position="35"/>
    </location>
</feature>
<reference evidence="2 3" key="1">
    <citation type="journal article" date="2021" name="Plant Biotechnol. J.">
        <title>Multi-omics assisted identification of the key and species-specific regulatory components of drought-tolerant mechanisms in Gossypium stocksii.</title>
        <authorList>
            <person name="Yu D."/>
            <person name="Ke L."/>
            <person name="Zhang D."/>
            <person name="Wu Y."/>
            <person name="Sun Y."/>
            <person name="Mei J."/>
            <person name="Sun J."/>
            <person name="Sun Y."/>
        </authorList>
    </citation>
    <scope>NUCLEOTIDE SEQUENCE [LARGE SCALE GENOMIC DNA]</scope>
    <source>
        <strain evidence="3">cv. E1</strain>
        <tissue evidence="2">Leaf</tissue>
    </source>
</reference>
<dbReference type="AlphaFoldDB" id="A0A9D3VPK0"/>
<dbReference type="Proteomes" id="UP000828251">
    <property type="component" value="Unassembled WGS sequence"/>
</dbReference>
<keyword evidence="3" id="KW-1185">Reference proteome</keyword>
<name>A0A9D3VPK0_9ROSI</name>
<gene>
    <name evidence="2" type="ORF">J1N35_018758</name>
</gene>
<proteinExistence type="predicted"/>
<protein>
    <submittedName>
        <fullName evidence="2">Uncharacterized protein</fullName>
    </submittedName>
</protein>
<evidence type="ECO:0000256" key="1">
    <source>
        <dbReference type="SAM" id="MobiDB-lite"/>
    </source>
</evidence>
<sequence>MEKRRHGSSPLVLVSYGNELSRHRCPKMDTDDRRPASGCRRRSSLPMSDEEEAVVAAERKEKVMELLLRLYFLLY</sequence>
<comment type="caution">
    <text evidence="2">The sequence shown here is derived from an EMBL/GenBank/DDBJ whole genome shotgun (WGS) entry which is preliminary data.</text>
</comment>
<organism evidence="2 3">
    <name type="scientific">Gossypium stocksii</name>
    <dbReference type="NCBI Taxonomy" id="47602"/>
    <lineage>
        <taxon>Eukaryota</taxon>
        <taxon>Viridiplantae</taxon>
        <taxon>Streptophyta</taxon>
        <taxon>Embryophyta</taxon>
        <taxon>Tracheophyta</taxon>
        <taxon>Spermatophyta</taxon>
        <taxon>Magnoliopsida</taxon>
        <taxon>eudicotyledons</taxon>
        <taxon>Gunneridae</taxon>
        <taxon>Pentapetalae</taxon>
        <taxon>rosids</taxon>
        <taxon>malvids</taxon>
        <taxon>Malvales</taxon>
        <taxon>Malvaceae</taxon>
        <taxon>Malvoideae</taxon>
        <taxon>Gossypium</taxon>
    </lineage>
</organism>
<evidence type="ECO:0000313" key="2">
    <source>
        <dbReference type="EMBL" id="KAH1091501.1"/>
    </source>
</evidence>
<feature type="region of interest" description="Disordered" evidence="1">
    <location>
        <begin position="22"/>
        <end position="47"/>
    </location>
</feature>